<dbReference type="GO" id="GO:0006508">
    <property type="term" value="P:proteolysis"/>
    <property type="evidence" value="ECO:0007669"/>
    <property type="project" value="UniProtKB-KW"/>
</dbReference>
<organism evidence="15 16">
    <name type="scientific">Massilia glaciei</name>
    <dbReference type="NCBI Taxonomy" id="1524097"/>
    <lineage>
        <taxon>Bacteria</taxon>
        <taxon>Pseudomonadati</taxon>
        <taxon>Pseudomonadota</taxon>
        <taxon>Betaproteobacteria</taxon>
        <taxon>Burkholderiales</taxon>
        <taxon>Oxalobacteraceae</taxon>
        <taxon>Telluria group</taxon>
        <taxon>Massilia</taxon>
    </lineage>
</organism>
<sequence length="769" mass="82924">MIVAARRRARGRLLLPLACAAALLALPRVLPKPALRDAFASSRSVTAADGELLRLTLARDEQYRLWTPISEVAPVLQEAVLLYEDRWFHWHPGVNAWALARAGVASATGGRRIGASTITMQLARRIYHIDSRSIGGKLKQALAALWLELRYSKRDILEAYLNAAPYGGNVEGVGAASLTYWRKPARALSVPEALNLAVIPQNPRKRLADSARGAEPDALVAARARLAALWVARHPQDARFANPAVLAVPFKNRSTLPFAAPHAVDHLLRTSRARQIQSTIEPKVQRLAERVLADYVKSQSSRGIVNATALLLDSSTMEVKAMVGSADYRNAAIAGQVNGVYARRSPGSTLKPFIYAQALDQGLIHSASILKDTASNFGAFAPENFDGRFSGPIPAHEALIRSRNVPAVDLASRLAKPGLYDFLKMAGVQKLASEAHYGLALALGGAELSMEELAQLYAMLPNEGRWQPMTLEKGAGAAARAVTLISPEAAFITLEMLRQTPRPDTFAPARPAIAWKTGTSWGFRDAWTAGVFGRHVLVVWVGHFDGRSNPAFIGIEAAAPLFLRIVDAIRAEKLDPGQMAGGQPPKLKKIAVCAASGDLPNAECPVTAPAWFIEGKSPVRQSTLHRTVLVDIRSGRLACAPGPHTRAEVFEYWPSDMLALFKSAGMPLRAPPGGECVAGAGIDGGPHIVTPLRGVTHLQRFDRREPLLLRAEAGSSGKLLWFAADSLLGGTKPGEALSWTPPRTGIYVLRVVDERGLADRREVVVEAAE</sequence>
<evidence type="ECO:0000256" key="10">
    <source>
        <dbReference type="ARBA" id="ARBA00044770"/>
    </source>
</evidence>
<dbReference type="GO" id="GO:0030288">
    <property type="term" value="C:outer membrane-bounded periplasmic space"/>
    <property type="evidence" value="ECO:0007669"/>
    <property type="project" value="TreeGrafter"/>
</dbReference>
<dbReference type="InterPro" id="IPR001460">
    <property type="entry name" value="PCN-bd_Tpept"/>
</dbReference>
<name>A0A2U2H9X6_9BURK</name>
<reference evidence="15 16" key="1">
    <citation type="submission" date="2018-04" db="EMBL/GenBank/DDBJ databases">
        <title>Massilia violaceinigra sp. nov., a novel purple-pigmented bacterium isolated from Tianshan glacier, Xinjiang, China.</title>
        <authorList>
            <person name="Wang H."/>
        </authorList>
    </citation>
    <scope>NUCLEOTIDE SEQUENCE [LARGE SCALE GENOMIC DNA]</scope>
    <source>
        <strain evidence="15 16">B448-2</strain>
    </source>
</reference>
<keyword evidence="8" id="KW-0378">Hydrolase</keyword>
<dbReference type="PANTHER" id="PTHR32282:SF15">
    <property type="entry name" value="PENICILLIN-BINDING PROTEIN 1C"/>
    <property type="match status" value="1"/>
</dbReference>
<comment type="similarity">
    <text evidence="2">In the C-terminal section; belongs to the transpeptidase family.</text>
</comment>
<feature type="domain" description="Glycosyl transferase family 51" evidence="13">
    <location>
        <begin position="59"/>
        <end position="206"/>
    </location>
</feature>
<dbReference type="InterPro" id="IPR036950">
    <property type="entry name" value="PBP_transglycosylase"/>
</dbReference>
<dbReference type="SUPFAM" id="SSF56601">
    <property type="entry name" value="beta-lactamase/transpeptidase-like"/>
    <property type="match status" value="1"/>
</dbReference>
<dbReference type="InterPro" id="IPR012338">
    <property type="entry name" value="Beta-lactam/transpept-like"/>
</dbReference>
<dbReference type="InterPro" id="IPR009647">
    <property type="entry name" value="PBP_C"/>
</dbReference>
<protein>
    <recommendedName>
        <fullName evidence="10">peptidoglycan glycosyltransferase</fullName>
        <ecNumber evidence="10">2.4.99.28</ecNumber>
    </recommendedName>
</protein>
<dbReference type="OrthoDB" id="9766909at2"/>
<evidence type="ECO:0000256" key="6">
    <source>
        <dbReference type="ARBA" id="ARBA00022676"/>
    </source>
</evidence>
<dbReference type="GO" id="GO:0008658">
    <property type="term" value="F:penicillin binding"/>
    <property type="evidence" value="ECO:0007669"/>
    <property type="project" value="InterPro"/>
</dbReference>
<dbReference type="InterPro" id="IPR050396">
    <property type="entry name" value="Glycosyltr_51/Transpeptidase"/>
</dbReference>
<dbReference type="InterPro" id="IPR023346">
    <property type="entry name" value="Lysozyme-like_dom_sf"/>
</dbReference>
<evidence type="ECO:0000313" key="16">
    <source>
        <dbReference type="Proteomes" id="UP000241421"/>
    </source>
</evidence>
<dbReference type="EC" id="2.4.99.28" evidence="10"/>
<comment type="caution">
    <text evidence="15">The sequence shown here is derived from an EMBL/GenBank/DDBJ whole genome shotgun (WGS) entry which is preliminary data.</text>
</comment>
<evidence type="ECO:0000256" key="2">
    <source>
        <dbReference type="ARBA" id="ARBA00007090"/>
    </source>
</evidence>
<proteinExistence type="inferred from homology"/>
<gene>
    <name evidence="15" type="primary">pbpC</name>
    <name evidence="15" type="ORF">C7C56_027170</name>
</gene>
<feature type="domain" description="Penicillin-binding C-terminal" evidence="14">
    <location>
        <begin position="683"/>
        <end position="760"/>
    </location>
</feature>
<evidence type="ECO:0000259" key="14">
    <source>
        <dbReference type="Pfam" id="PF06832"/>
    </source>
</evidence>
<dbReference type="Pfam" id="PF06832">
    <property type="entry name" value="BiPBP_C"/>
    <property type="match status" value="1"/>
</dbReference>
<evidence type="ECO:0000259" key="12">
    <source>
        <dbReference type="Pfam" id="PF00905"/>
    </source>
</evidence>
<dbReference type="InterPro" id="IPR001264">
    <property type="entry name" value="Glyco_trans_51"/>
</dbReference>
<dbReference type="GO" id="GO:0004180">
    <property type="term" value="F:carboxypeptidase activity"/>
    <property type="evidence" value="ECO:0007669"/>
    <property type="project" value="UniProtKB-KW"/>
</dbReference>
<evidence type="ECO:0000256" key="5">
    <source>
        <dbReference type="ARBA" id="ARBA00022670"/>
    </source>
</evidence>
<dbReference type="PANTHER" id="PTHR32282">
    <property type="entry name" value="BINDING PROTEIN TRANSPEPTIDASE, PUTATIVE-RELATED"/>
    <property type="match status" value="1"/>
</dbReference>
<keyword evidence="9" id="KW-0511">Multifunctional enzyme</keyword>
<evidence type="ECO:0000259" key="13">
    <source>
        <dbReference type="Pfam" id="PF00912"/>
    </source>
</evidence>
<evidence type="ECO:0000256" key="7">
    <source>
        <dbReference type="ARBA" id="ARBA00022679"/>
    </source>
</evidence>
<comment type="catalytic activity">
    <reaction evidence="11">
        <text>[GlcNAc-(1-&gt;4)-Mur2Ac(oyl-L-Ala-gamma-D-Glu-L-Lys-D-Ala-D-Ala)](n)-di-trans,octa-cis-undecaprenyl diphosphate + beta-D-GlcNAc-(1-&gt;4)-Mur2Ac(oyl-L-Ala-gamma-D-Glu-L-Lys-D-Ala-D-Ala)-di-trans,octa-cis-undecaprenyl diphosphate = [GlcNAc-(1-&gt;4)-Mur2Ac(oyl-L-Ala-gamma-D-Glu-L-Lys-D-Ala-D-Ala)](n+1)-di-trans,octa-cis-undecaprenyl diphosphate + di-trans,octa-cis-undecaprenyl diphosphate + H(+)</text>
        <dbReference type="Rhea" id="RHEA:23708"/>
        <dbReference type="Rhea" id="RHEA-COMP:9602"/>
        <dbReference type="Rhea" id="RHEA-COMP:9603"/>
        <dbReference type="ChEBI" id="CHEBI:15378"/>
        <dbReference type="ChEBI" id="CHEBI:58405"/>
        <dbReference type="ChEBI" id="CHEBI:60033"/>
        <dbReference type="ChEBI" id="CHEBI:78435"/>
        <dbReference type="EC" id="2.4.99.28"/>
    </reaction>
</comment>
<dbReference type="UniPathway" id="UPA00219"/>
<evidence type="ECO:0000256" key="4">
    <source>
        <dbReference type="ARBA" id="ARBA00022645"/>
    </source>
</evidence>
<dbReference type="SUPFAM" id="SSF53955">
    <property type="entry name" value="Lysozyme-like"/>
    <property type="match status" value="1"/>
</dbReference>
<evidence type="ECO:0000256" key="11">
    <source>
        <dbReference type="ARBA" id="ARBA00049902"/>
    </source>
</evidence>
<dbReference type="AlphaFoldDB" id="A0A2U2H9X6"/>
<keyword evidence="7" id="KW-0808">Transferase</keyword>
<dbReference type="Gene3D" id="3.40.710.10">
    <property type="entry name" value="DD-peptidase/beta-lactamase superfamily"/>
    <property type="match status" value="1"/>
</dbReference>
<dbReference type="EMBL" id="PXWF02000341">
    <property type="protein sequence ID" value="PWF39410.1"/>
    <property type="molecule type" value="Genomic_DNA"/>
</dbReference>
<dbReference type="NCBIfam" id="TIGR02073">
    <property type="entry name" value="PBP_1c"/>
    <property type="match status" value="1"/>
</dbReference>
<dbReference type="Pfam" id="PF00905">
    <property type="entry name" value="Transpeptidase"/>
    <property type="match status" value="1"/>
</dbReference>
<dbReference type="GO" id="GO:0008955">
    <property type="term" value="F:peptidoglycan glycosyltransferase activity"/>
    <property type="evidence" value="ECO:0007669"/>
    <property type="project" value="UniProtKB-EC"/>
</dbReference>
<comment type="pathway">
    <text evidence="1">Cell wall biogenesis; peptidoglycan biosynthesis.</text>
</comment>
<comment type="similarity">
    <text evidence="3">In the N-terminal section; belongs to the glycosyltransferase 51 family.</text>
</comment>
<dbReference type="Proteomes" id="UP000241421">
    <property type="component" value="Unassembled WGS sequence"/>
</dbReference>
<accession>A0A2U2H9X6</accession>
<evidence type="ECO:0000256" key="8">
    <source>
        <dbReference type="ARBA" id="ARBA00022801"/>
    </source>
</evidence>
<keyword evidence="4" id="KW-0121">Carboxypeptidase</keyword>
<keyword evidence="6" id="KW-0328">Glycosyltransferase</keyword>
<evidence type="ECO:0000313" key="15">
    <source>
        <dbReference type="EMBL" id="PWF39410.1"/>
    </source>
</evidence>
<evidence type="ECO:0000256" key="3">
    <source>
        <dbReference type="ARBA" id="ARBA00007739"/>
    </source>
</evidence>
<feature type="domain" description="Penicillin-binding protein transpeptidase" evidence="12">
    <location>
        <begin position="308"/>
        <end position="522"/>
    </location>
</feature>
<keyword evidence="16" id="KW-1185">Reference proteome</keyword>
<dbReference type="Pfam" id="PF00912">
    <property type="entry name" value="Transgly"/>
    <property type="match status" value="1"/>
</dbReference>
<keyword evidence="5" id="KW-0645">Protease</keyword>
<dbReference type="Gene3D" id="1.10.3810.10">
    <property type="entry name" value="Biosynthetic peptidoglycan transglycosylase-like"/>
    <property type="match status" value="1"/>
</dbReference>
<dbReference type="InterPro" id="IPR011815">
    <property type="entry name" value="PBP_1c"/>
</dbReference>
<evidence type="ECO:0000256" key="9">
    <source>
        <dbReference type="ARBA" id="ARBA00023268"/>
    </source>
</evidence>
<dbReference type="GO" id="GO:0009252">
    <property type="term" value="P:peptidoglycan biosynthetic process"/>
    <property type="evidence" value="ECO:0007669"/>
    <property type="project" value="UniProtKB-UniPathway"/>
</dbReference>
<evidence type="ECO:0000256" key="1">
    <source>
        <dbReference type="ARBA" id="ARBA00004752"/>
    </source>
</evidence>
<dbReference type="RefSeq" id="WP_106760455.1">
    <property type="nucleotide sequence ID" value="NZ_PXWF02000341.1"/>
</dbReference>